<comment type="caution">
    <text evidence="2">The sequence shown here is derived from an EMBL/GenBank/DDBJ whole genome shotgun (WGS) entry which is preliminary data.</text>
</comment>
<dbReference type="EMBL" id="JACHLP010000005">
    <property type="protein sequence ID" value="MBB4844163.1"/>
    <property type="molecule type" value="Genomic_DNA"/>
</dbReference>
<sequence length="485" mass="52213">MSAPQLSKGQHWRAAFFAAWQADWRERRRDWRVWLVLGLGLGLALAAALLTTLDLRERAAGRAVAAQAEQQRWLGQGKKNPHSAAHYGVYAFKPVAALAAVDPGVERYVGSSVWLEAHKQNEFVYRPVNDAPGAVRQFSLSPAFVLQVLVPLAIVFLGFGVLAGERERGSLAALRISAAPLGAVAAARGSVLFSLALLIALPACAAVLLAQAQFDAAAPAYADGMTRTLAMAFGYAAYLALWCLLVVAVSAASATLLRSLAVLMGLWAITTLLLPRAALDLAQALAPLPSGAAFRQQMEQALGEPHDPAEEARQKQALLLKYGVTELKDLPVNWSGISLQRGEEHGNEVFDAHYGRLFRTLQAQSDAAAWLGWLSPTVAVAGLSAAAAASDTAHHLQFVRGAEAHRRLIQQTLNDAITATPDRDGQRVDGDAKLWSTVPPLRFQFQPWRQSGSAWQHALPLLCLLGLAGWACQRSLHRLKQGALK</sequence>
<proteinExistence type="predicted"/>
<feature type="transmembrane region" description="Helical" evidence="1">
    <location>
        <begin position="229"/>
        <end position="249"/>
    </location>
</feature>
<evidence type="ECO:0000313" key="3">
    <source>
        <dbReference type="Proteomes" id="UP000562027"/>
    </source>
</evidence>
<dbReference type="RefSeq" id="WP_184300142.1">
    <property type="nucleotide sequence ID" value="NZ_JACHLP010000005.1"/>
</dbReference>
<feature type="transmembrane region" description="Helical" evidence="1">
    <location>
        <begin position="33"/>
        <end position="53"/>
    </location>
</feature>
<keyword evidence="1" id="KW-0472">Membrane</keyword>
<feature type="transmembrane region" description="Helical" evidence="1">
    <location>
        <begin position="256"/>
        <end position="274"/>
    </location>
</feature>
<dbReference type="PANTHER" id="PTHR43471">
    <property type="entry name" value="ABC TRANSPORTER PERMEASE"/>
    <property type="match status" value="1"/>
</dbReference>
<accession>A0A840LBU6</accession>
<protein>
    <submittedName>
        <fullName evidence="2">ABC-2 type transport system permease protein</fullName>
    </submittedName>
</protein>
<keyword evidence="1" id="KW-0812">Transmembrane</keyword>
<keyword evidence="1" id="KW-1133">Transmembrane helix</keyword>
<dbReference type="PANTHER" id="PTHR43471:SF1">
    <property type="entry name" value="ABC TRANSPORTER PERMEASE PROTEIN NOSY-RELATED"/>
    <property type="match status" value="1"/>
</dbReference>
<gene>
    <name evidence="2" type="ORF">HNP55_002699</name>
</gene>
<dbReference type="InterPro" id="IPR021913">
    <property type="entry name" value="DUF3526"/>
</dbReference>
<keyword evidence="3" id="KW-1185">Reference proteome</keyword>
<organism evidence="2 3">
    <name type="scientific">Roseateles oligotrophus</name>
    <dbReference type="NCBI Taxonomy" id="1769250"/>
    <lineage>
        <taxon>Bacteria</taxon>
        <taxon>Pseudomonadati</taxon>
        <taxon>Pseudomonadota</taxon>
        <taxon>Betaproteobacteria</taxon>
        <taxon>Burkholderiales</taxon>
        <taxon>Sphaerotilaceae</taxon>
        <taxon>Roseateles</taxon>
    </lineage>
</organism>
<reference evidence="2 3" key="1">
    <citation type="submission" date="2020-08" db="EMBL/GenBank/DDBJ databases">
        <title>Functional genomics of gut bacteria from endangered species of beetles.</title>
        <authorList>
            <person name="Carlos-Shanley C."/>
        </authorList>
    </citation>
    <scope>NUCLEOTIDE SEQUENCE [LARGE SCALE GENOMIC DNA]</scope>
    <source>
        <strain evidence="2 3">S00239</strain>
    </source>
</reference>
<evidence type="ECO:0000256" key="1">
    <source>
        <dbReference type="SAM" id="Phobius"/>
    </source>
</evidence>
<feature type="transmembrane region" description="Helical" evidence="1">
    <location>
        <begin position="144"/>
        <end position="164"/>
    </location>
</feature>
<dbReference type="AlphaFoldDB" id="A0A840LBU6"/>
<dbReference type="Proteomes" id="UP000562027">
    <property type="component" value="Unassembled WGS sequence"/>
</dbReference>
<name>A0A840LBU6_9BURK</name>
<evidence type="ECO:0000313" key="2">
    <source>
        <dbReference type="EMBL" id="MBB4844163.1"/>
    </source>
</evidence>
<dbReference type="Pfam" id="PF12040">
    <property type="entry name" value="DUF3526"/>
    <property type="match status" value="1"/>
</dbReference>
<feature type="transmembrane region" description="Helical" evidence="1">
    <location>
        <begin position="185"/>
        <end position="209"/>
    </location>
</feature>